<comment type="catalytic activity">
    <reaction evidence="4">
        <text>DNA(n) + a 2'-deoxyribonucleoside 5'-triphosphate = DNA(n+1) + diphosphate</text>
        <dbReference type="Rhea" id="RHEA:22508"/>
        <dbReference type="Rhea" id="RHEA-COMP:17339"/>
        <dbReference type="Rhea" id="RHEA-COMP:17340"/>
        <dbReference type="ChEBI" id="CHEBI:33019"/>
        <dbReference type="ChEBI" id="CHEBI:61560"/>
        <dbReference type="ChEBI" id="CHEBI:173112"/>
        <dbReference type="EC" id="2.7.7.7"/>
    </reaction>
    <physiologicalReaction direction="left-to-right" evidence="4">
        <dbReference type="Rhea" id="RHEA:22509"/>
    </physiologicalReaction>
</comment>
<feature type="compositionally biased region" description="Basic residues" evidence="5">
    <location>
        <begin position="563"/>
        <end position="573"/>
    </location>
</feature>
<dbReference type="InParanoid" id="A0A2R5G0G7"/>
<evidence type="ECO:0000256" key="5">
    <source>
        <dbReference type="SAM" id="MobiDB-lite"/>
    </source>
</evidence>
<comment type="caution">
    <text evidence="6">The sequence shown here is derived from an EMBL/GenBank/DDBJ whole genome shotgun (WGS) entry which is preliminary data.</text>
</comment>
<gene>
    <name evidence="6" type="ORF">FCC1311_007082</name>
</gene>
<feature type="region of interest" description="Disordered" evidence="5">
    <location>
        <begin position="1"/>
        <end position="81"/>
    </location>
</feature>
<proteinExistence type="predicted"/>
<protein>
    <recommendedName>
        <fullName evidence="1">DNA-directed primase/polymerase protein</fullName>
        <ecNumber evidence="3">2.7.7.102</ecNumber>
    </recommendedName>
</protein>
<dbReference type="PANTHER" id="PTHR31399:SF0">
    <property type="entry name" value="DNA-DIRECTED PRIMASE_POLYMERASE PROTEIN"/>
    <property type="match status" value="1"/>
</dbReference>
<feature type="region of interest" description="Disordered" evidence="5">
    <location>
        <begin position="251"/>
        <end position="271"/>
    </location>
</feature>
<comment type="catalytic activity">
    <reaction evidence="2">
        <text>ssDNA + n NTP = ssDNA/pppN(pN)n-1 hybrid + (n-1) diphosphate.</text>
        <dbReference type="EC" id="2.7.7.102"/>
    </reaction>
</comment>
<dbReference type="GO" id="GO:0003682">
    <property type="term" value="F:chromatin binding"/>
    <property type="evidence" value="ECO:0007669"/>
    <property type="project" value="TreeGrafter"/>
</dbReference>
<dbReference type="Proteomes" id="UP000241890">
    <property type="component" value="Unassembled WGS sequence"/>
</dbReference>
<dbReference type="InterPro" id="IPR044917">
    <property type="entry name" value="PRIMPOL"/>
</dbReference>
<dbReference type="GO" id="GO:0005759">
    <property type="term" value="C:mitochondrial matrix"/>
    <property type="evidence" value="ECO:0007669"/>
    <property type="project" value="TreeGrafter"/>
</dbReference>
<dbReference type="GO" id="GO:0009411">
    <property type="term" value="P:response to UV"/>
    <property type="evidence" value="ECO:0007669"/>
    <property type="project" value="TreeGrafter"/>
</dbReference>
<feature type="compositionally biased region" description="Low complexity" evidence="5">
    <location>
        <begin position="178"/>
        <end position="188"/>
    </location>
</feature>
<dbReference type="GO" id="GO:0031297">
    <property type="term" value="P:replication fork processing"/>
    <property type="evidence" value="ECO:0007669"/>
    <property type="project" value="TreeGrafter"/>
</dbReference>
<feature type="region of interest" description="Disordered" evidence="5">
    <location>
        <begin position="686"/>
        <end position="721"/>
    </location>
</feature>
<evidence type="ECO:0000313" key="7">
    <source>
        <dbReference type="Proteomes" id="UP000241890"/>
    </source>
</evidence>
<dbReference type="EMBL" id="BEYU01000006">
    <property type="protein sequence ID" value="GBG24490.1"/>
    <property type="molecule type" value="Genomic_DNA"/>
</dbReference>
<feature type="compositionally biased region" description="Basic and acidic residues" evidence="5">
    <location>
        <begin position="129"/>
        <end position="151"/>
    </location>
</feature>
<dbReference type="PANTHER" id="PTHR31399">
    <property type="entry name" value="DNA-DIRECTED PRIMASE / POLYMERASE PROTEIN"/>
    <property type="match status" value="1"/>
</dbReference>
<dbReference type="EC" id="2.7.7.102" evidence="3"/>
<dbReference type="Pfam" id="PF03121">
    <property type="entry name" value="Herpes_UL52"/>
    <property type="match status" value="1"/>
</dbReference>
<dbReference type="AlphaFoldDB" id="A0A2R5G0G7"/>
<reference evidence="6 7" key="1">
    <citation type="submission" date="2017-12" db="EMBL/GenBank/DDBJ databases">
        <title>Sequencing, de novo assembly and annotation of complete genome of a new Thraustochytrid species, strain FCC1311.</title>
        <authorList>
            <person name="Sedici K."/>
            <person name="Godart F."/>
            <person name="Aiese Cigliano R."/>
            <person name="Sanseverino W."/>
            <person name="Barakat M."/>
            <person name="Ortet P."/>
            <person name="Marechal E."/>
            <person name="Cagnac O."/>
            <person name="Amato A."/>
        </authorList>
    </citation>
    <scope>NUCLEOTIDE SEQUENCE [LARGE SCALE GENOMIC DNA]</scope>
</reference>
<accession>A0A2R5G0G7</accession>
<feature type="compositionally biased region" description="Polar residues" evidence="5">
    <location>
        <begin position="256"/>
        <end position="271"/>
    </location>
</feature>
<dbReference type="GO" id="GO:0042276">
    <property type="term" value="P:error-prone translesion synthesis"/>
    <property type="evidence" value="ECO:0007669"/>
    <property type="project" value="InterPro"/>
</dbReference>
<evidence type="ECO:0000256" key="3">
    <source>
        <dbReference type="ARBA" id="ARBA00044768"/>
    </source>
</evidence>
<feature type="region of interest" description="Disordered" evidence="5">
    <location>
        <begin position="127"/>
        <end position="189"/>
    </location>
</feature>
<organism evidence="6 7">
    <name type="scientific">Hondaea fermentalgiana</name>
    <dbReference type="NCBI Taxonomy" id="2315210"/>
    <lineage>
        <taxon>Eukaryota</taxon>
        <taxon>Sar</taxon>
        <taxon>Stramenopiles</taxon>
        <taxon>Bigyra</taxon>
        <taxon>Labyrinthulomycetes</taxon>
        <taxon>Thraustochytrida</taxon>
        <taxon>Thraustochytriidae</taxon>
        <taxon>Hondaea</taxon>
    </lineage>
</organism>
<sequence>MGMMKTTTKNVDADADRENPRRSGRGPRGRRAADNSSDAAPARSCGGERRALERDGDGGGPDPGATPLPRRARAARRGDEELLLVPREAVEDAVAEGPEVELQLCTGEISRVRLVDAAAASALVRWAQKARDKDELHGSDDGDDGLQKEVIGDDSGPGPRPRHKAGMSARHRGGSASGSGSNSSGKGAQTRGIAAARFYGLGSSAAAAAAAPEFQQEQGADGRVTKRRRGADCYCQQQQVQQAQQAQWHEKELQTAAASTRSCRDPNSTQSTAPFARKFARQAQAFAFADSLPPEAALREGQGWARPAVLALENGVGGTRAFMVAGRRDFVKWYLDTNPLKRHVYEIIREGTPCKAYFDLEFPIGRNPDVCGDKLVDVVIAATAAAMLELFGIELRRRDFVELDSTSSTKFSRHLVVSADSANGGPFFADNRACGRFVNAIFAAARKDLLVFDKDGQISPFIDLGVYTRNRCFRLYLSSKYAKRTVLLPCEGRNTFPLDDASRQGVAAFLEASMVCSRRAPAGQLDPRVHLLRSHVALDAAAVPSRRQNGQQQQQHREQQRLGHIHGHVHGSGHHGGEQLGPSPFPEVEAFVLQHATAALGPRASSRRAETRAWTLGARELRFNLRRTRFCQRVRREHRSNNVFFTIDLEAATFSQGCYDPDCARAGFRTDPLALPSSVAQALRSRRCDALQQQQQQQKEQQEEQQKGQKHELEEKDSTKS</sequence>
<evidence type="ECO:0000313" key="6">
    <source>
        <dbReference type="EMBL" id="GBG24490.1"/>
    </source>
</evidence>
<keyword evidence="7" id="KW-1185">Reference proteome</keyword>
<dbReference type="GO" id="GO:0003887">
    <property type="term" value="F:DNA-directed DNA polymerase activity"/>
    <property type="evidence" value="ECO:0007669"/>
    <property type="project" value="UniProtKB-EC"/>
</dbReference>
<feature type="compositionally biased region" description="Basic and acidic residues" evidence="5">
    <location>
        <begin position="11"/>
        <end position="21"/>
    </location>
</feature>
<dbReference type="GO" id="GO:0006264">
    <property type="term" value="P:mitochondrial DNA replication"/>
    <property type="evidence" value="ECO:0007669"/>
    <property type="project" value="TreeGrafter"/>
</dbReference>
<dbReference type="OrthoDB" id="5988181at2759"/>
<name>A0A2R5G0G7_9STRA</name>
<evidence type="ECO:0000256" key="4">
    <source>
        <dbReference type="ARBA" id="ARBA00047303"/>
    </source>
</evidence>
<feature type="region of interest" description="Disordered" evidence="5">
    <location>
        <begin position="543"/>
        <end position="585"/>
    </location>
</feature>
<evidence type="ECO:0000256" key="2">
    <source>
        <dbReference type="ARBA" id="ARBA00044677"/>
    </source>
</evidence>
<feature type="compositionally biased region" description="Basic and acidic residues" evidence="5">
    <location>
        <begin position="46"/>
        <end position="57"/>
    </location>
</feature>
<feature type="compositionally biased region" description="Basic residues" evidence="5">
    <location>
        <begin position="160"/>
        <end position="173"/>
    </location>
</feature>
<evidence type="ECO:0000256" key="1">
    <source>
        <dbReference type="ARBA" id="ARBA00026139"/>
    </source>
</evidence>
<dbReference type="GO" id="GO:0005634">
    <property type="term" value="C:nucleus"/>
    <property type="evidence" value="ECO:0007669"/>
    <property type="project" value="TreeGrafter"/>
</dbReference>
<feature type="compositionally biased region" description="Basic and acidic residues" evidence="5">
    <location>
        <begin position="700"/>
        <end position="721"/>
    </location>
</feature>
<feature type="compositionally biased region" description="Polar residues" evidence="5">
    <location>
        <begin position="1"/>
        <end position="10"/>
    </location>
</feature>